<protein>
    <submittedName>
        <fullName evidence="1">Uncharacterized protein</fullName>
    </submittedName>
</protein>
<dbReference type="Proteomes" id="UP000024635">
    <property type="component" value="Unassembled WGS sequence"/>
</dbReference>
<name>A0A016W3Y6_9BILA</name>
<dbReference type="AlphaFoldDB" id="A0A016W3Y6"/>
<proteinExistence type="predicted"/>
<evidence type="ECO:0000313" key="2">
    <source>
        <dbReference type="Proteomes" id="UP000024635"/>
    </source>
</evidence>
<keyword evidence="2" id="KW-1185">Reference proteome</keyword>
<organism evidence="1 2">
    <name type="scientific">Ancylostoma ceylanicum</name>
    <dbReference type="NCBI Taxonomy" id="53326"/>
    <lineage>
        <taxon>Eukaryota</taxon>
        <taxon>Metazoa</taxon>
        <taxon>Ecdysozoa</taxon>
        <taxon>Nematoda</taxon>
        <taxon>Chromadorea</taxon>
        <taxon>Rhabditida</taxon>
        <taxon>Rhabditina</taxon>
        <taxon>Rhabditomorpha</taxon>
        <taxon>Strongyloidea</taxon>
        <taxon>Ancylostomatidae</taxon>
        <taxon>Ancylostomatinae</taxon>
        <taxon>Ancylostoma</taxon>
    </lineage>
</organism>
<sequence>MFGVHEQQTLGDALKTLSYDSPSTTKALKKKMAKRKIIMMTNVCTYKLLNQLSEMVVIFVARSRKNEYFRSEERQF</sequence>
<reference evidence="2" key="1">
    <citation type="journal article" date="2015" name="Nat. Genet.">
        <title>The genome and transcriptome of the zoonotic hookworm Ancylostoma ceylanicum identify infection-specific gene families.</title>
        <authorList>
            <person name="Schwarz E.M."/>
            <person name="Hu Y."/>
            <person name="Antoshechkin I."/>
            <person name="Miller M.M."/>
            <person name="Sternberg P.W."/>
            <person name="Aroian R.V."/>
        </authorList>
    </citation>
    <scope>NUCLEOTIDE SEQUENCE</scope>
    <source>
        <strain evidence="2">HY135</strain>
    </source>
</reference>
<gene>
    <name evidence="1" type="primary">Acey_s0002.g942</name>
    <name evidence="1" type="ORF">Y032_0002g942</name>
</gene>
<evidence type="ECO:0000313" key="1">
    <source>
        <dbReference type="EMBL" id="EYC33708.1"/>
    </source>
</evidence>
<comment type="caution">
    <text evidence="1">The sequence shown here is derived from an EMBL/GenBank/DDBJ whole genome shotgun (WGS) entry which is preliminary data.</text>
</comment>
<dbReference type="EMBL" id="JARK01001338">
    <property type="protein sequence ID" value="EYC33708.1"/>
    <property type="molecule type" value="Genomic_DNA"/>
</dbReference>
<accession>A0A016W3Y6</accession>